<name>A0A6M9PPY9_9BURK</name>
<keyword evidence="3" id="KW-1185">Reference proteome</keyword>
<feature type="chain" id="PRO_5026694242" description="Sn-glycerol-3-phosphate transporter" evidence="1">
    <location>
        <begin position="23"/>
        <end position="166"/>
    </location>
</feature>
<organism evidence="2 3">
    <name type="scientific">Polynucleobacter arcticus</name>
    <dbReference type="NCBI Taxonomy" id="1743165"/>
    <lineage>
        <taxon>Bacteria</taxon>
        <taxon>Pseudomonadati</taxon>
        <taxon>Pseudomonadota</taxon>
        <taxon>Betaproteobacteria</taxon>
        <taxon>Burkholderiales</taxon>
        <taxon>Burkholderiaceae</taxon>
        <taxon>Polynucleobacter</taxon>
    </lineage>
</organism>
<protein>
    <recommendedName>
        <fullName evidence="4">Sn-glycerol-3-phosphate transporter</fullName>
    </recommendedName>
</protein>
<reference evidence="2 3" key="1">
    <citation type="submission" date="2018-04" db="EMBL/GenBank/DDBJ databases">
        <title>Polynucleobacter sp. UK-Long2-W17 genome.</title>
        <authorList>
            <person name="Hahn M.W."/>
        </authorList>
    </citation>
    <scope>NUCLEOTIDE SEQUENCE [LARGE SCALE GENOMIC DNA]</scope>
    <source>
        <strain evidence="2 3">UK-Long2-W17</strain>
    </source>
</reference>
<evidence type="ECO:0008006" key="4">
    <source>
        <dbReference type="Google" id="ProtNLM"/>
    </source>
</evidence>
<proteinExistence type="predicted"/>
<feature type="signal peptide" evidence="1">
    <location>
        <begin position="1"/>
        <end position="22"/>
    </location>
</feature>
<keyword evidence="1" id="KW-0732">Signal</keyword>
<dbReference type="EMBL" id="CP028940">
    <property type="protein sequence ID" value="QKM59896.1"/>
    <property type="molecule type" value="Genomic_DNA"/>
</dbReference>
<dbReference type="KEGG" id="pard:DN92_01935"/>
<dbReference type="Proteomes" id="UP000501090">
    <property type="component" value="Chromosome"/>
</dbReference>
<dbReference type="Gene3D" id="2.40.160.20">
    <property type="match status" value="1"/>
</dbReference>
<evidence type="ECO:0000256" key="1">
    <source>
        <dbReference type="SAM" id="SignalP"/>
    </source>
</evidence>
<evidence type="ECO:0000313" key="2">
    <source>
        <dbReference type="EMBL" id="QKM59896.1"/>
    </source>
</evidence>
<evidence type="ECO:0000313" key="3">
    <source>
        <dbReference type="Proteomes" id="UP000501090"/>
    </source>
</evidence>
<sequence length="166" mass="18324">MIKSFTASILTSLLLLSSHCLADSYSLIEIIEPTKKNELWLNPGMYSYHFDRNQDFNSFNYGFGAEYKFSSVTSLTAGTYRNSHYHQSNYIGAYWQPIAIGPIHVGVVAGGFNGYPNTNNGGWFPAVLPALSLEGDLIGLNLLLIPTIPNRVAGSLSLQIKIKVFE</sequence>
<dbReference type="AlphaFoldDB" id="A0A6M9PPY9"/>
<gene>
    <name evidence="2" type="ORF">DN92_01935</name>
</gene>
<accession>A0A6M9PPY9</accession>